<feature type="transmembrane region" description="Helical" evidence="8">
    <location>
        <begin position="95"/>
        <end position="116"/>
    </location>
</feature>
<dbReference type="Pfam" id="PF07690">
    <property type="entry name" value="MFS_1"/>
    <property type="match status" value="1"/>
</dbReference>
<feature type="transmembrane region" description="Helical" evidence="8">
    <location>
        <begin position="315"/>
        <end position="334"/>
    </location>
</feature>
<dbReference type="InterPro" id="IPR020846">
    <property type="entry name" value="MFS_dom"/>
</dbReference>
<dbReference type="SUPFAM" id="SSF103473">
    <property type="entry name" value="MFS general substrate transporter"/>
    <property type="match status" value="1"/>
</dbReference>
<feature type="transmembrane region" description="Helical" evidence="8">
    <location>
        <begin position="34"/>
        <end position="53"/>
    </location>
</feature>
<feature type="transmembrane region" description="Helical" evidence="8">
    <location>
        <begin position="285"/>
        <end position="303"/>
    </location>
</feature>
<feature type="transmembrane region" description="Helical" evidence="8">
    <location>
        <begin position="59"/>
        <end position="83"/>
    </location>
</feature>
<dbReference type="PANTHER" id="PTHR43045:SF1">
    <property type="entry name" value="SHIKIMATE TRANSPORTER"/>
    <property type="match status" value="1"/>
</dbReference>
<evidence type="ECO:0000259" key="9">
    <source>
        <dbReference type="PROSITE" id="PS50850"/>
    </source>
</evidence>
<dbReference type="PROSITE" id="PS50850">
    <property type="entry name" value="MFS"/>
    <property type="match status" value="1"/>
</dbReference>
<dbReference type="CDD" id="cd17369">
    <property type="entry name" value="MFS_ShiA_like"/>
    <property type="match status" value="1"/>
</dbReference>
<dbReference type="InterPro" id="IPR011701">
    <property type="entry name" value="MFS"/>
</dbReference>
<keyword evidence="11" id="KW-1185">Reference proteome</keyword>
<feature type="transmembrane region" description="Helical" evidence="8">
    <location>
        <begin position="196"/>
        <end position="215"/>
    </location>
</feature>
<sequence length="457" mass="47164">MSAAPSPPAPERRPDPALLRRVALSSLLGTVIEYYDFLLYGTMAALAFGPLFFPGDDPLTGTIAAFGTLAAGYVARPLGGAVFGHFGDRLGRRSMLVLTMVLMGVASFLIGVLPTYGTVGVAAPVLLVLFRVVQGLAIGGEWAGATLMVVEHADPRRRGLWSGLMQMGSPLGFLLSTVAVALVSLLPRSAFLEWGWRLPFLFSAVLLAVGLYVRLSVTESPLFRRSAGEGRGGGDAGPPLARVLRRPRTLALACGVGIGPFALTALISTFMLTYATGIGYTTSQVMTGMVVTSLAGLVSIPLFSALSDRVGRRPVVLGGAAGAVVLAFPVYALVDTKAPALLVLGMTLGQIAQSAMYAPLGPLLSELFGTRVRYTGASLGYQLAALIGGGFTPLLAGGLLADRAGSTPLAVLAVGCGLVTALSIRHTGETRGRDLSEEDPVASTIPTAPAVEKGAEA</sequence>
<feature type="transmembrane region" description="Helical" evidence="8">
    <location>
        <begin position="250"/>
        <end position="273"/>
    </location>
</feature>
<comment type="caution">
    <text evidence="10">The sequence shown here is derived from an EMBL/GenBank/DDBJ whole genome shotgun (WGS) entry which is preliminary data.</text>
</comment>
<evidence type="ECO:0000256" key="2">
    <source>
        <dbReference type="ARBA" id="ARBA00022448"/>
    </source>
</evidence>
<reference evidence="10 11" key="1">
    <citation type="submission" date="2024-10" db="EMBL/GenBank/DDBJ databases">
        <title>The Natural Products Discovery Center: Release of the First 8490 Sequenced Strains for Exploring Actinobacteria Biosynthetic Diversity.</title>
        <authorList>
            <person name="Kalkreuter E."/>
            <person name="Kautsar S.A."/>
            <person name="Yang D."/>
            <person name="Bader C.D."/>
            <person name="Teijaro C.N."/>
            <person name="Fluegel L."/>
            <person name="Davis C.M."/>
            <person name="Simpson J.R."/>
            <person name="Lauterbach L."/>
            <person name="Steele A.D."/>
            <person name="Gui C."/>
            <person name="Meng S."/>
            <person name="Li G."/>
            <person name="Viehrig K."/>
            <person name="Ye F."/>
            <person name="Su P."/>
            <person name="Kiefer A.F."/>
            <person name="Nichols A."/>
            <person name="Cepeda A.J."/>
            <person name="Yan W."/>
            <person name="Fan B."/>
            <person name="Jiang Y."/>
            <person name="Adhikari A."/>
            <person name="Zheng C.-J."/>
            <person name="Schuster L."/>
            <person name="Cowan T.M."/>
            <person name="Smanski M.J."/>
            <person name="Chevrette M.G."/>
            <person name="De Carvalho L.P.S."/>
            <person name="Shen B."/>
        </authorList>
    </citation>
    <scope>NUCLEOTIDE SEQUENCE [LARGE SCALE GENOMIC DNA]</scope>
    <source>
        <strain evidence="10 11">NPDC048229</strain>
    </source>
</reference>
<evidence type="ECO:0000256" key="3">
    <source>
        <dbReference type="ARBA" id="ARBA00022475"/>
    </source>
</evidence>
<protein>
    <submittedName>
        <fullName evidence="10">MFS transporter</fullName>
    </submittedName>
</protein>
<keyword evidence="3" id="KW-1003">Cell membrane</keyword>
<evidence type="ECO:0000256" key="7">
    <source>
        <dbReference type="SAM" id="MobiDB-lite"/>
    </source>
</evidence>
<name>A0ABW7BMW6_9ACTN</name>
<keyword evidence="5 8" id="KW-1133">Transmembrane helix</keyword>
<organism evidence="10 11">
    <name type="scientific">Streptomyces omiyaensis</name>
    <dbReference type="NCBI Taxonomy" id="68247"/>
    <lineage>
        <taxon>Bacteria</taxon>
        <taxon>Bacillati</taxon>
        <taxon>Actinomycetota</taxon>
        <taxon>Actinomycetes</taxon>
        <taxon>Kitasatosporales</taxon>
        <taxon>Streptomycetaceae</taxon>
        <taxon>Streptomyces</taxon>
    </lineage>
</organism>
<dbReference type="EMBL" id="JBICZW010000004">
    <property type="protein sequence ID" value="MFG3188861.1"/>
    <property type="molecule type" value="Genomic_DNA"/>
</dbReference>
<evidence type="ECO:0000256" key="4">
    <source>
        <dbReference type="ARBA" id="ARBA00022692"/>
    </source>
</evidence>
<dbReference type="PANTHER" id="PTHR43045">
    <property type="entry name" value="SHIKIMATE TRANSPORTER"/>
    <property type="match status" value="1"/>
</dbReference>
<keyword evidence="4 8" id="KW-0812">Transmembrane</keyword>
<dbReference type="RefSeq" id="WP_392085587.1">
    <property type="nucleotide sequence ID" value="NZ_JBIBVA010000009.1"/>
</dbReference>
<feature type="transmembrane region" description="Helical" evidence="8">
    <location>
        <begin position="379"/>
        <end position="401"/>
    </location>
</feature>
<keyword evidence="6 8" id="KW-0472">Membrane</keyword>
<accession>A0ABW7BMW6</accession>
<feature type="transmembrane region" description="Helical" evidence="8">
    <location>
        <begin position="340"/>
        <end position="358"/>
    </location>
</feature>
<evidence type="ECO:0000256" key="8">
    <source>
        <dbReference type="SAM" id="Phobius"/>
    </source>
</evidence>
<feature type="region of interest" description="Disordered" evidence="7">
    <location>
        <begin position="429"/>
        <end position="457"/>
    </location>
</feature>
<feature type="domain" description="Major facilitator superfamily (MFS) profile" evidence="9">
    <location>
        <begin position="22"/>
        <end position="431"/>
    </location>
</feature>
<comment type="subcellular location">
    <subcellularLocation>
        <location evidence="1">Cell membrane</location>
        <topology evidence="1">Multi-pass membrane protein</topology>
    </subcellularLocation>
</comment>
<evidence type="ECO:0000256" key="6">
    <source>
        <dbReference type="ARBA" id="ARBA00023136"/>
    </source>
</evidence>
<evidence type="ECO:0000256" key="1">
    <source>
        <dbReference type="ARBA" id="ARBA00004651"/>
    </source>
</evidence>
<dbReference type="Proteomes" id="UP001604282">
    <property type="component" value="Unassembled WGS sequence"/>
</dbReference>
<gene>
    <name evidence="10" type="ORF">ACGFYS_07955</name>
</gene>
<feature type="transmembrane region" description="Helical" evidence="8">
    <location>
        <begin position="171"/>
        <end position="190"/>
    </location>
</feature>
<feature type="transmembrane region" description="Helical" evidence="8">
    <location>
        <begin position="128"/>
        <end position="150"/>
    </location>
</feature>
<proteinExistence type="predicted"/>
<keyword evidence="2" id="KW-0813">Transport</keyword>
<evidence type="ECO:0000313" key="11">
    <source>
        <dbReference type="Proteomes" id="UP001604282"/>
    </source>
</evidence>
<feature type="transmembrane region" description="Helical" evidence="8">
    <location>
        <begin position="407"/>
        <end position="424"/>
    </location>
</feature>
<evidence type="ECO:0000313" key="10">
    <source>
        <dbReference type="EMBL" id="MFG3188861.1"/>
    </source>
</evidence>
<dbReference type="InterPro" id="IPR036259">
    <property type="entry name" value="MFS_trans_sf"/>
</dbReference>
<dbReference type="Gene3D" id="1.20.1250.20">
    <property type="entry name" value="MFS general substrate transporter like domains"/>
    <property type="match status" value="2"/>
</dbReference>
<evidence type="ECO:0000256" key="5">
    <source>
        <dbReference type="ARBA" id="ARBA00022989"/>
    </source>
</evidence>